<protein>
    <submittedName>
        <fullName evidence="4">SWIM zinc finger family protein</fullName>
    </submittedName>
</protein>
<reference evidence="4 5" key="1">
    <citation type="submission" date="2022-07" db="EMBL/GenBank/DDBJ databases">
        <title>Novel species in genus cellulomonas.</title>
        <authorList>
            <person name="Ye L."/>
        </authorList>
    </citation>
    <scope>NUCLEOTIDE SEQUENCE [LARGE SCALE GENOMIC DNA]</scope>
    <source>
        <strain evidence="5">zg-B89</strain>
    </source>
</reference>
<evidence type="ECO:0000313" key="4">
    <source>
        <dbReference type="EMBL" id="UUI73050.1"/>
    </source>
</evidence>
<feature type="domain" description="SWIM-type" evidence="3">
    <location>
        <begin position="56"/>
        <end position="89"/>
    </location>
</feature>
<organism evidence="4 5">
    <name type="scientific">Cellulomonas xiejunii</name>
    <dbReference type="NCBI Taxonomy" id="2968083"/>
    <lineage>
        <taxon>Bacteria</taxon>
        <taxon>Bacillati</taxon>
        <taxon>Actinomycetota</taxon>
        <taxon>Actinomycetes</taxon>
        <taxon>Micrococcales</taxon>
        <taxon>Cellulomonadaceae</taxon>
        <taxon>Cellulomonas</taxon>
    </lineage>
</organism>
<keyword evidence="1" id="KW-0479">Metal-binding</keyword>
<dbReference type="Proteomes" id="UP001316384">
    <property type="component" value="Chromosome"/>
</dbReference>
<accession>A0ABY5KTG7</accession>
<feature type="compositionally biased region" description="Basic and acidic residues" evidence="2">
    <location>
        <begin position="110"/>
        <end position="119"/>
    </location>
</feature>
<dbReference type="InterPro" id="IPR007527">
    <property type="entry name" value="Znf_SWIM"/>
</dbReference>
<name>A0ABY5KTG7_9CELL</name>
<dbReference type="RefSeq" id="WP_227577361.1">
    <property type="nucleotide sequence ID" value="NZ_CP101987.1"/>
</dbReference>
<evidence type="ECO:0000313" key="5">
    <source>
        <dbReference type="Proteomes" id="UP001316384"/>
    </source>
</evidence>
<evidence type="ECO:0000256" key="2">
    <source>
        <dbReference type="SAM" id="MobiDB-lite"/>
    </source>
</evidence>
<evidence type="ECO:0000259" key="3">
    <source>
        <dbReference type="PROSITE" id="PS50966"/>
    </source>
</evidence>
<dbReference type="Pfam" id="PF04434">
    <property type="entry name" value="SWIM"/>
    <property type="match status" value="1"/>
</dbReference>
<gene>
    <name evidence="4" type="ORF">NP048_06310</name>
</gene>
<proteinExistence type="predicted"/>
<feature type="region of interest" description="Disordered" evidence="2">
    <location>
        <begin position="110"/>
        <end position="136"/>
    </location>
</feature>
<dbReference type="PROSITE" id="PS50966">
    <property type="entry name" value="ZF_SWIM"/>
    <property type="match status" value="1"/>
</dbReference>
<evidence type="ECO:0000256" key="1">
    <source>
        <dbReference type="PROSITE-ProRule" id="PRU00325"/>
    </source>
</evidence>
<sequence length="438" mass="46747">MAERWSAEQVVALAPDASSVAAGRKLAVPRTWSDAGASTAPAAVWGLCQGSGKTPYATVVDLAGPAFRCSCPSRKFPCKHALALLLLWAGGDVPDVAEPAEHAREWLSSRAERAARTERPSTAAPDPDAAARRAERRRARVADGVADLERWLHDQVEQGLTGSDRAGYGPYEQVAARLVDAQAPGLADGVRNLATAAASGEGWPARLLDELALLHLLVRGHARLDTLEESTAAVVRRRVGEPERQQDVLAAPGLRDRWQVLAQHDTVRNRLVVRRVHVRGEATGRDAVVVLFGPPGQPLDVPLPVGTVVDADLHVHPGDPTRVSVGERHGDPAPLREVRGTTLAQVADAWSGLLAVDPWATAMPVVLGDVTPVRRRDGRSRAWVVVDAAGDTLPVVFRDDPWRLVAVAGGRPVTVVADRTVAGVRPVAAWCDDELVPL</sequence>
<keyword evidence="5" id="KW-1185">Reference proteome</keyword>
<dbReference type="EMBL" id="CP101987">
    <property type="protein sequence ID" value="UUI73050.1"/>
    <property type="molecule type" value="Genomic_DNA"/>
</dbReference>
<keyword evidence="1" id="KW-0863">Zinc-finger</keyword>
<keyword evidence="1" id="KW-0862">Zinc</keyword>